<dbReference type="PANTHER" id="PTHR43011">
    <property type="entry name" value="IRON-SULFUR CLUSTER ASSEMBLY 2 HOMOLOG, MITOCHONDRIAL"/>
    <property type="match status" value="1"/>
</dbReference>
<reference evidence="4" key="2">
    <citation type="submission" date="2015-01" db="EMBL/GenBank/DDBJ databases">
        <title>Evolutionary Origins and Diversification of the Mycorrhizal Mutualists.</title>
        <authorList>
            <consortium name="DOE Joint Genome Institute"/>
            <consortium name="Mycorrhizal Genomics Consortium"/>
            <person name="Kohler A."/>
            <person name="Kuo A."/>
            <person name="Nagy L.G."/>
            <person name="Floudas D."/>
            <person name="Copeland A."/>
            <person name="Barry K.W."/>
            <person name="Cichocki N."/>
            <person name="Veneault-Fourrey C."/>
            <person name="LaButti K."/>
            <person name="Lindquist E.A."/>
            <person name="Lipzen A."/>
            <person name="Lundell T."/>
            <person name="Morin E."/>
            <person name="Murat C."/>
            <person name="Riley R."/>
            <person name="Ohm R."/>
            <person name="Sun H."/>
            <person name="Tunlid A."/>
            <person name="Henrissat B."/>
            <person name="Grigoriev I.V."/>
            <person name="Hibbett D.S."/>
            <person name="Martin F."/>
        </authorList>
    </citation>
    <scope>NUCLEOTIDE SEQUENCE [LARGE SCALE GENOMIC DNA]</scope>
    <source>
        <strain evidence="4">441</strain>
    </source>
</reference>
<sequence>MAGIRTRLLSSQLPPVPASRALVRTSPTPQELEEAELEADIIPKDEVQVMLTDRAAQQLKSISSREGNSHAAVRISVESGGCHGFQYKIELAAQRDPGNYHLIHPSVQPSNLYVDPISLSMINGSTVDFATELIGSSFRVVDNPHAKGGCGCGVSWEMK</sequence>
<dbReference type="GO" id="GO:0051537">
    <property type="term" value="F:2 iron, 2 sulfur cluster binding"/>
    <property type="evidence" value="ECO:0007669"/>
    <property type="project" value="TreeGrafter"/>
</dbReference>
<dbReference type="InterPro" id="IPR035903">
    <property type="entry name" value="HesB-like_dom_sf"/>
</dbReference>
<dbReference type="SUPFAM" id="SSF89360">
    <property type="entry name" value="HesB-like domain"/>
    <property type="match status" value="1"/>
</dbReference>
<dbReference type="AlphaFoldDB" id="A0A0C9YQV0"/>
<comment type="similarity">
    <text evidence="1">Belongs to the HesB/IscA family.</text>
</comment>
<evidence type="ECO:0000313" key="3">
    <source>
        <dbReference type="EMBL" id="KIK27425.1"/>
    </source>
</evidence>
<protein>
    <recommendedName>
        <fullName evidence="2">Core domain-containing protein</fullName>
    </recommendedName>
</protein>
<dbReference type="HOGENOM" id="CLU_069054_1_1_1"/>
<dbReference type="GO" id="GO:0005739">
    <property type="term" value="C:mitochondrion"/>
    <property type="evidence" value="ECO:0007669"/>
    <property type="project" value="TreeGrafter"/>
</dbReference>
<dbReference type="NCBIfam" id="TIGR00049">
    <property type="entry name" value="iron-sulfur cluster assembly accessory protein"/>
    <property type="match status" value="1"/>
</dbReference>
<dbReference type="GO" id="GO:0005506">
    <property type="term" value="F:iron ion binding"/>
    <property type="evidence" value="ECO:0007669"/>
    <property type="project" value="TreeGrafter"/>
</dbReference>
<dbReference type="OrthoDB" id="1938621at2759"/>
<dbReference type="GO" id="GO:0051539">
    <property type="term" value="F:4 iron, 4 sulfur cluster binding"/>
    <property type="evidence" value="ECO:0007669"/>
    <property type="project" value="TreeGrafter"/>
</dbReference>
<dbReference type="InterPro" id="IPR016092">
    <property type="entry name" value="ATAP"/>
</dbReference>
<evidence type="ECO:0000259" key="2">
    <source>
        <dbReference type="Pfam" id="PF01521"/>
    </source>
</evidence>
<evidence type="ECO:0000256" key="1">
    <source>
        <dbReference type="ARBA" id="ARBA00006718"/>
    </source>
</evidence>
<reference evidence="3 4" key="1">
    <citation type="submission" date="2014-04" db="EMBL/GenBank/DDBJ databases">
        <authorList>
            <consortium name="DOE Joint Genome Institute"/>
            <person name="Kuo A."/>
            <person name="Kohler A."/>
            <person name="Costa M.D."/>
            <person name="Nagy L.G."/>
            <person name="Floudas D."/>
            <person name="Copeland A."/>
            <person name="Barry K.W."/>
            <person name="Cichocki N."/>
            <person name="Veneault-Fourrey C."/>
            <person name="LaButti K."/>
            <person name="Lindquist E.A."/>
            <person name="Lipzen A."/>
            <person name="Lundell T."/>
            <person name="Morin E."/>
            <person name="Murat C."/>
            <person name="Sun H."/>
            <person name="Tunlid A."/>
            <person name="Henrissat B."/>
            <person name="Grigoriev I.V."/>
            <person name="Hibbett D.S."/>
            <person name="Martin F."/>
            <person name="Nordberg H.P."/>
            <person name="Cantor M.N."/>
            <person name="Hua S.X."/>
        </authorList>
    </citation>
    <scope>NUCLEOTIDE SEQUENCE [LARGE SCALE GENOMIC DNA]</scope>
    <source>
        <strain evidence="3 4">441</strain>
    </source>
</reference>
<evidence type="ECO:0000313" key="4">
    <source>
        <dbReference type="Proteomes" id="UP000054018"/>
    </source>
</evidence>
<organism evidence="3 4">
    <name type="scientific">Pisolithus microcarpus 441</name>
    <dbReference type="NCBI Taxonomy" id="765257"/>
    <lineage>
        <taxon>Eukaryota</taxon>
        <taxon>Fungi</taxon>
        <taxon>Dikarya</taxon>
        <taxon>Basidiomycota</taxon>
        <taxon>Agaricomycotina</taxon>
        <taxon>Agaricomycetes</taxon>
        <taxon>Agaricomycetidae</taxon>
        <taxon>Boletales</taxon>
        <taxon>Sclerodermatineae</taxon>
        <taxon>Pisolithaceae</taxon>
        <taxon>Pisolithus</taxon>
    </lineage>
</organism>
<dbReference type="STRING" id="765257.A0A0C9YQV0"/>
<dbReference type="Pfam" id="PF01521">
    <property type="entry name" value="Fe-S_biosyn"/>
    <property type="match status" value="1"/>
</dbReference>
<name>A0A0C9YQV0_9AGAM</name>
<dbReference type="EMBL" id="KN833696">
    <property type="protein sequence ID" value="KIK27425.1"/>
    <property type="molecule type" value="Genomic_DNA"/>
</dbReference>
<keyword evidence="4" id="KW-1185">Reference proteome</keyword>
<dbReference type="InterPro" id="IPR000361">
    <property type="entry name" value="ATAP_core_dom"/>
</dbReference>
<accession>A0A0C9YQV0</accession>
<dbReference type="Proteomes" id="UP000054018">
    <property type="component" value="Unassembled WGS sequence"/>
</dbReference>
<dbReference type="Gene3D" id="2.60.300.12">
    <property type="entry name" value="HesB-like domain"/>
    <property type="match status" value="1"/>
</dbReference>
<feature type="domain" description="Core" evidence="2">
    <location>
        <begin position="49"/>
        <end position="153"/>
    </location>
</feature>
<gene>
    <name evidence="3" type="ORF">PISMIDRAFT_92992</name>
</gene>
<dbReference type="PANTHER" id="PTHR43011:SF1">
    <property type="entry name" value="IRON-SULFUR CLUSTER ASSEMBLY 2 HOMOLOG, MITOCHONDRIAL"/>
    <property type="match status" value="1"/>
</dbReference>
<proteinExistence type="inferred from homology"/>
<dbReference type="GO" id="GO:0016226">
    <property type="term" value="P:iron-sulfur cluster assembly"/>
    <property type="evidence" value="ECO:0007669"/>
    <property type="project" value="InterPro"/>
</dbReference>